<dbReference type="STRING" id="37658.SAMN05661086_03737"/>
<dbReference type="AlphaFoldDB" id="A0A1I6M1L5"/>
<reference evidence="1 2" key="1">
    <citation type="submission" date="2016-10" db="EMBL/GenBank/DDBJ databases">
        <authorList>
            <person name="de Groot N.N."/>
        </authorList>
    </citation>
    <scope>NUCLEOTIDE SEQUENCE [LARGE SCALE GENOMIC DNA]</scope>
    <source>
        <strain evidence="1 2">743A</strain>
    </source>
</reference>
<organism evidence="1 2">
    <name type="scientific">Anaeromicropila populeti</name>
    <dbReference type="NCBI Taxonomy" id="37658"/>
    <lineage>
        <taxon>Bacteria</taxon>
        <taxon>Bacillati</taxon>
        <taxon>Bacillota</taxon>
        <taxon>Clostridia</taxon>
        <taxon>Lachnospirales</taxon>
        <taxon>Lachnospiraceae</taxon>
        <taxon>Anaeromicropila</taxon>
    </lineage>
</organism>
<evidence type="ECO:0000313" key="1">
    <source>
        <dbReference type="EMBL" id="SFS09524.1"/>
    </source>
</evidence>
<evidence type="ECO:0000313" key="2">
    <source>
        <dbReference type="Proteomes" id="UP000199659"/>
    </source>
</evidence>
<evidence type="ECO:0008006" key="3">
    <source>
        <dbReference type="Google" id="ProtNLM"/>
    </source>
</evidence>
<gene>
    <name evidence="1" type="ORF">SAMN05661086_03737</name>
</gene>
<dbReference type="OrthoDB" id="9775356at2"/>
<proteinExistence type="predicted"/>
<name>A0A1I6M1L5_9FIRM</name>
<accession>A0A1I6M1L5</accession>
<dbReference type="RefSeq" id="WP_092564429.1">
    <property type="nucleotide sequence ID" value="NZ_FOYZ01000032.1"/>
</dbReference>
<dbReference type="Proteomes" id="UP000199659">
    <property type="component" value="Unassembled WGS sequence"/>
</dbReference>
<sequence>MQINYNVTGAQRKSLVGAISQELNAPTKYLGAPTFAYEVGGYHIDKNGTLRGYDNPGLVADLQGLHDFKAITEEYDTPLPEAEPVPEDVQIPYEAALGGRVSPYYDNEEPPAYGEPEQEDTLEPNRLTIEMPRSAFTDMALENLKRLVESKSSLIQKALAIDCTHIITGEETISFPWFQGELTSDEVKAYTHFVTALCEMAKIQQRVNATEKQVENEKYAFRCFLIRLGFVGTEYKMERKILLKNLSGNSAFKNGAPIKAEEVTTDE</sequence>
<dbReference type="EMBL" id="FOYZ01000032">
    <property type="protein sequence ID" value="SFS09524.1"/>
    <property type="molecule type" value="Genomic_DNA"/>
</dbReference>
<protein>
    <recommendedName>
        <fullName evidence="3">Virulence protein</fullName>
    </recommendedName>
</protein>
<keyword evidence="2" id="KW-1185">Reference proteome</keyword>